<accession>A0ABX5EQF3</accession>
<keyword evidence="3" id="KW-1185">Reference proteome</keyword>
<dbReference type="SUPFAM" id="SSF102110">
    <property type="entry name" value="(2r)-phospho-3-sulfolactate synthase ComA"/>
    <property type="match status" value="1"/>
</dbReference>
<dbReference type="RefSeq" id="WP_102992130.1">
    <property type="nucleotide sequence ID" value="NZ_PVTZ01000010.1"/>
</dbReference>
<dbReference type="Gene3D" id="3.20.20.70">
    <property type="entry name" value="Aldolase class I"/>
    <property type="match status" value="1"/>
</dbReference>
<dbReference type="Pfam" id="PF02679">
    <property type="entry name" value="ComA"/>
    <property type="match status" value="1"/>
</dbReference>
<gene>
    <name evidence="2" type="ORF">CLV36_110104</name>
</gene>
<dbReference type="InterPro" id="IPR036112">
    <property type="entry name" value="ComA_synth_sf"/>
</dbReference>
<evidence type="ECO:0000256" key="1">
    <source>
        <dbReference type="ARBA" id="ARBA00010424"/>
    </source>
</evidence>
<dbReference type="Proteomes" id="UP000238836">
    <property type="component" value="Unassembled WGS sequence"/>
</dbReference>
<dbReference type="InterPro" id="IPR013785">
    <property type="entry name" value="Aldolase_TIM"/>
</dbReference>
<protein>
    <submittedName>
        <fullName evidence="2">Phosphosulfolactate synthase</fullName>
    </submittedName>
</protein>
<dbReference type="PANTHER" id="PTHR48413">
    <property type="match status" value="1"/>
</dbReference>
<comment type="caution">
    <text evidence="2">The sequence shown here is derived from an EMBL/GenBank/DDBJ whole genome shotgun (WGS) entry which is preliminary data.</text>
</comment>
<sequence length="266" mass="29844">MMEMKSLLQVLADLSGTRADNAKPRSTGCTMVIDKGLGLSAYQDLLQLTGEYIDFIKLAFGTATITPPQILQQKIALCKQHGVHLYFGGTFFEIAYSRRKVDEYFQMVRDWGLDWVEISDGTVTIPSETRYRLVQQACQMGFQVITEIGKKMHGYHPTVDEFASMFALDRQAGAAYVIMESRESGQNIGVYDQAGNADCAYLEKLAERIPTQYVIWEAPQVKQQVQLIQLLGNSINLGNIQPSDVMSLESLRRGLRADTLSQFLSH</sequence>
<evidence type="ECO:0000313" key="3">
    <source>
        <dbReference type="Proteomes" id="UP000238836"/>
    </source>
</evidence>
<comment type="similarity">
    <text evidence="1">Belongs to the phosphosulfolactate synthase family.</text>
</comment>
<reference evidence="2 3" key="1">
    <citation type="submission" date="2018-03" db="EMBL/GenBank/DDBJ databases">
        <title>Genomic Encyclopedia of Archaeal and Bacterial Type Strains, Phase II (KMG-II): from individual species to whole genera.</title>
        <authorList>
            <person name="Goeker M."/>
        </authorList>
    </citation>
    <scope>NUCLEOTIDE SEQUENCE [LARGE SCALE GENOMIC DNA]</scope>
    <source>
        <strain evidence="2 3">RHA1</strain>
    </source>
</reference>
<dbReference type="EMBL" id="PVTZ01000010">
    <property type="protein sequence ID" value="PRZ13056.1"/>
    <property type="molecule type" value="Genomic_DNA"/>
</dbReference>
<proteinExistence type="inferred from homology"/>
<dbReference type="InterPro" id="IPR003830">
    <property type="entry name" value="ComA_synth"/>
</dbReference>
<dbReference type="PANTHER" id="PTHR48413:SF1">
    <property type="entry name" value="PROTEIN HEAT-STRESS-ASSOCIATED 32"/>
    <property type="match status" value="1"/>
</dbReference>
<name>A0ABX5EQF3_9BACL</name>
<evidence type="ECO:0000313" key="2">
    <source>
        <dbReference type="EMBL" id="PRZ13056.1"/>
    </source>
</evidence>
<organism evidence="2 3">
    <name type="scientific">Laceyella sediminis</name>
    <dbReference type="NCBI Taxonomy" id="573074"/>
    <lineage>
        <taxon>Bacteria</taxon>
        <taxon>Bacillati</taxon>
        <taxon>Bacillota</taxon>
        <taxon>Bacilli</taxon>
        <taxon>Bacillales</taxon>
        <taxon>Thermoactinomycetaceae</taxon>
        <taxon>Laceyella</taxon>
    </lineage>
</organism>